<organism evidence="1 2">
    <name type="scientific">Acetomicrobium thermoterrenum DSM 13490</name>
    <dbReference type="NCBI Taxonomy" id="1120987"/>
    <lineage>
        <taxon>Bacteria</taxon>
        <taxon>Thermotogati</taxon>
        <taxon>Synergistota</taxon>
        <taxon>Synergistia</taxon>
        <taxon>Synergistales</taxon>
        <taxon>Acetomicrobiaceae</taxon>
        <taxon>Acetomicrobium</taxon>
    </lineage>
</organism>
<reference evidence="2" key="1">
    <citation type="submission" date="2016-10" db="EMBL/GenBank/DDBJ databases">
        <authorList>
            <person name="Varghese N."/>
            <person name="Submissions S."/>
        </authorList>
    </citation>
    <scope>NUCLEOTIDE SEQUENCE [LARGE SCALE GENOMIC DNA]</scope>
    <source>
        <strain evidence="2">DSM 13490</strain>
    </source>
</reference>
<evidence type="ECO:0000313" key="2">
    <source>
        <dbReference type="Proteomes" id="UP000199266"/>
    </source>
</evidence>
<dbReference type="EMBL" id="FNPD01000004">
    <property type="protein sequence ID" value="SDX84145.1"/>
    <property type="molecule type" value="Genomic_DNA"/>
</dbReference>
<accession>A0A1H3EZW4</accession>
<name>A0A1H3EZW4_9BACT</name>
<protein>
    <submittedName>
        <fullName evidence="1">Uncharacterized protein</fullName>
    </submittedName>
</protein>
<dbReference type="AlphaFoldDB" id="A0A1H3EZW4"/>
<keyword evidence="2" id="KW-1185">Reference proteome</keyword>
<sequence>MAEKGEVLLALVDAPHELAHIAPEKAQIKRAQDAHEKHLAGKDHLHGPAALVFDPGVCGMLSCRIFSLGAGERYPCIESN</sequence>
<gene>
    <name evidence="1" type="ORF">SAMN03080603_00823</name>
</gene>
<dbReference type="Proteomes" id="UP000199266">
    <property type="component" value="Unassembled WGS sequence"/>
</dbReference>
<proteinExistence type="predicted"/>
<evidence type="ECO:0000313" key="1">
    <source>
        <dbReference type="EMBL" id="SDX84145.1"/>
    </source>
</evidence>